<evidence type="ECO:0000256" key="5">
    <source>
        <dbReference type="ARBA" id="ARBA00022777"/>
    </source>
</evidence>
<feature type="modified residue" description="4-aspartylphosphate" evidence="6">
    <location>
        <position position="671"/>
    </location>
</feature>
<comment type="catalytic activity">
    <reaction evidence="1">
        <text>ATP + protein L-histidine = ADP + protein N-phospho-L-histidine.</text>
        <dbReference type="EC" id="2.7.13.3"/>
    </reaction>
</comment>
<dbReference type="InterPro" id="IPR035965">
    <property type="entry name" value="PAS-like_dom_sf"/>
</dbReference>
<dbReference type="InterPro" id="IPR000014">
    <property type="entry name" value="PAS"/>
</dbReference>
<evidence type="ECO:0000259" key="11">
    <source>
        <dbReference type="PROSITE" id="PS50113"/>
    </source>
</evidence>
<keyword evidence="4" id="KW-0808">Transferase</keyword>
<dbReference type="InterPro" id="IPR036890">
    <property type="entry name" value="HATPase_C_sf"/>
</dbReference>
<dbReference type="InterPro" id="IPR013656">
    <property type="entry name" value="PAS_4"/>
</dbReference>
<dbReference type="CDD" id="cd00130">
    <property type="entry name" value="PAS"/>
    <property type="match status" value="1"/>
</dbReference>
<dbReference type="PROSITE" id="PS50113">
    <property type="entry name" value="PAC"/>
    <property type="match status" value="1"/>
</dbReference>
<sequence>MPFSSFKVNESPESFRRRHSPAGRLARFAEWRLATIRSRSVVTIGCALVEALLHSAVWGAVMMAVILVGEVLDAFVLRRVVRALAARSEPLGRLRLKTVLSGALQAGSVAAGGVILWFGDPAPPAAFLAVAFLIGAILNAGVAVNHCPLPALSRLAILCGTLLGLFLHSFASGHISGDVLLGTALATALLLYWVAIFVRNIWRSESVNMRAGEAYVKGCEAMAAARAELEARQAALTLLSEVAEHMRDTVIICDAEGTVSWVNRAFTATTGFTAEEIIGHPPGEVLNAEGTDLAVAASIGQAMREGRPLRTRILNSSRSGRELWMEVQTNPILDADGRVLRTISVERDVTEDQRRAEELAAAREAAERSAQSKSEFLATMSHEIRTPMNGVVGMADLLCEADLPGDLGLYAETIHQSAELLLRVINDVLDLSKLDADQMSIAEVDFDLRAVIEDVALLLEPQARSKGLRFEVEMAQDLPGAVSGDDGRLRQILFNLVGNAIKFTSRGSVRIEVAARGQAEDATLEVAVTDTGIGIARESREAIFEKFGQAGPSVSREFGGTGLGLTISRLLARKMGGDVELDLHHGPGARFVLSLPLTPARGNEGAERAEPEIEEDRLAQLDVLVAEDNRTNRLLVEKYLHDRVAHLRFAQDGAGALALIRARVPDVVLMDMSMPVMGGLEATRAIRAGPGPQPVIVALTANAFAADRDACRAAGMDGFLSKPLRRDALLRELSRLTPPARVACAL</sequence>
<dbReference type="InterPro" id="IPR004358">
    <property type="entry name" value="Sig_transdc_His_kin-like_C"/>
</dbReference>
<comment type="caution">
    <text evidence="12">The sequence shown here is derived from an EMBL/GenBank/DDBJ whole genome shotgun (WGS) entry which is preliminary data.</text>
</comment>
<evidence type="ECO:0000259" key="10">
    <source>
        <dbReference type="PROSITE" id="PS50112"/>
    </source>
</evidence>
<evidence type="ECO:0000259" key="8">
    <source>
        <dbReference type="PROSITE" id="PS50109"/>
    </source>
</evidence>
<evidence type="ECO:0000256" key="3">
    <source>
        <dbReference type="ARBA" id="ARBA00022553"/>
    </source>
</evidence>
<dbReference type="InterPro" id="IPR003661">
    <property type="entry name" value="HisK_dim/P_dom"/>
</dbReference>
<evidence type="ECO:0000256" key="1">
    <source>
        <dbReference type="ARBA" id="ARBA00000085"/>
    </source>
</evidence>
<protein>
    <recommendedName>
        <fullName evidence="2">histidine kinase</fullName>
        <ecNumber evidence="2">2.7.13.3</ecNumber>
    </recommendedName>
</protein>
<dbReference type="RefSeq" id="WP_386804571.1">
    <property type="nucleotide sequence ID" value="NZ_JBHTMU010000026.1"/>
</dbReference>
<dbReference type="SUPFAM" id="SSF47384">
    <property type="entry name" value="Homodimeric domain of signal transducing histidine kinase"/>
    <property type="match status" value="1"/>
</dbReference>
<keyword evidence="7" id="KW-1133">Transmembrane helix</keyword>
<dbReference type="InterPro" id="IPR011006">
    <property type="entry name" value="CheY-like_superfamily"/>
</dbReference>
<dbReference type="PANTHER" id="PTHR43047">
    <property type="entry name" value="TWO-COMPONENT HISTIDINE PROTEIN KINASE"/>
    <property type="match status" value="1"/>
</dbReference>
<reference evidence="13" key="1">
    <citation type="journal article" date="2019" name="Int. J. Syst. Evol. Microbiol.">
        <title>The Global Catalogue of Microorganisms (GCM) 10K type strain sequencing project: providing services to taxonomists for standard genome sequencing and annotation.</title>
        <authorList>
            <consortium name="The Broad Institute Genomics Platform"/>
            <consortium name="The Broad Institute Genome Sequencing Center for Infectious Disease"/>
            <person name="Wu L."/>
            <person name="Ma J."/>
        </authorList>
    </citation>
    <scope>NUCLEOTIDE SEQUENCE [LARGE SCALE GENOMIC DNA]</scope>
    <source>
        <strain evidence="13">CCUG 62953</strain>
    </source>
</reference>
<keyword evidence="7" id="KW-0812">Transmembrane</keyword>
<dbReference type="EMBL" id="JBHTMU010000026">
    <property type="protein sequence ID" value="MFD1343531.1"/>
    <property type="molecule type" value="Genomic_DNA"/>
</dbReference>
<evidence type="ECO:0000313" key="12">
    <source>
        <dbReference type="EMBL" id="MFD1343531.1"/>
    </source>
</evidence>
<dbReference type="EC" id="2.7.13.3" evidence="2"/>
<dbReference type="CDD" id="cd17546">
    <property type="entry name" value="REC_hyHK_CKI1_RcsC-like"/>
    <property type="match status" value="1"/>
</dbReference>
<dbReference type="PROSITE" id="PS50112">
    <property type="entry name" value="PAS"/>
    <property type="match status" value="1"/>
</dbReference>
<keyword evidence="7" id="KW-0472">Membrane</keyword>
<feature type="domain" description="Histidine kinase" evidence="8">
    <location>
        <begin position="379"/>
        <end position="599"/>
    </location>
</feature>
<dbReference type="SMART" id="SM00448">
    <property type="entry name" value="REC"/>
    <property type="match status" value="1"/>
</dbReference>
<dbReference type="InterPro" id="IPR005467">
    <property type="entry name" value="His_kinase_dom"/>
</dbReference>
<dbReference type="Gene3D" id="3.30.565.10">
    <property type="entry name" value="Histidine kinase-like ATPase, C-terminal domain"/>
    <property type="match status" value="1"/>
</dbReference>
<evidence type="ECO:0000256" key="7">
    <source>
        <dbReference type="SAM" id="Phobius"/>
    </source>
</evidence>
<name>A0ABW3ZKC9_9RHOB</name>
<dbReference type="Proteomes" id="UP001597135">
    <property type="component" value="Unassembled WGS sequence"/>
</dbReference>
<feature type="transmembrane region" description="Helical" evidence="7">
    <location>
        <begin position="125"/>
        <end position="143"/>
    </location>
</feature>
<dbReference type="PROSITE" id="PS50110">
    <property type="entry name" value="RESPONSE_REGULATORY"/>
    <property type="match status" value="1"/>
</dbReference>
<organism evidence="12 13">
    <name type="scientific">Litorisediminicola beolgyonensis</name>
    <dbReference type="NCBI Taxonomy" id="1173614"/>
    <lineage>
        <taxon>Bacteria</taxon>
        <taxon>Pseudomonadati</taxon>
        <taxon>Pseudomonadota</taxon>
        <taxon>Alphaproteobacteria</taxon>
        <taxon>Rhodobacterales</taxon>
        <taxon>Paracoccaceae</taxon>
        <taxon>Litorisediminicola</taxon>
    </lineage>
</organism>
<dbReference type="CDD" id="cd00082">
    <property type="entry name" value="HisKA"/>
    <property type="match status" value="1"/>
</dbReference>
<dbReference type="SMART" id="SM00388">
    <property type="entry name" value="HisKA"/>
    <property type="match status" value="1"/>
</dbReference>
<dbReference type="InterPro" id="IPR001789">
    <property type="entry name" value="Sig_transdc_resp-reg_receiver"/>
</dbReference>
<feature type="domain" description="Response regulatory" evidence="9">
    <location>
        <begin position="622"/>
        <end position="737"/>
    </location>
</feature>
<dbReference type="InterPro" id="IPR000700">
    <property type="entry name" value="PAS-assoc_C"/>
</dbReference>
<evidence type="ECO:0000256" key="4">
    <source>
        <dbReference type="ARBA" id="ARBA00022679"/>
    </source>
</evidence>
<dbReference type="PRINTS" id="PR00344">
    <property type="entry name" value="BCTRLSENSOR"/>
</dbReference>
<dbReference type="Gene3D" id="1.10.287.130">
    <property type="match status" value="1"/>
</dbReference>
<dbReference type="Pfam" id="PF00072">
    <property type="entry name" value="Response_reg"/>
    <property type="match status" value="1"/>
</dbReference>
<evidence type="ECO:0000313" key="13">
    <source>
        <dbReference type="Proteomes" id="UP001597135"/>
    </source>
</evidence>
<dbReference type="PROSITE" id="PS50109">
    <property type="entry name" value="HIS_KIN"/>
    <property type="match status" value="1"/>
</dbReference>
<dbReference type="Pfam" id="PF00512">
    <property type="entry name" value="HisKA"/>
    <property type="match status" value="1"/>
</dbReference>
<evidence type="ECO:0000256" key="6">
    <source>
        <dbReference type="PROSITE-ProRule" id="PRU00169"/>
    </source>
</evidence>
<keyword evidence="12" id="KW-0547">Nucleotide-binding</keyword>
<feature type="transmembrane region" description="Helical" evidence="7">
    <location>
        <begin position="155"/>
        <end position="173"/>
    </location>
</feature>
<dbReference type="NCBIfam" id="TIGR00229">
    <property type="entry name" value="sensory_box"/>
    <property type="match status" value="1"/>
</dbReference>
<feature type="domain" description="PAS" evidence="10">
    <location>
        <begin position="235"/>
        <end position="306"/>
    </location>
</feature>
<keyword evidence="3 6" id="KW-0597">Phosphoprotein</keyword>
<dbReference type="Pfam" id="PF08448">
    <property type="entry name" value="PAS_4"/>
    <property type="match status" value="1"/>
</dbReference>
<dbReference type="CDD" id="cd16922">
    <property type="entry name" value="HATPase_EvgS-ArcB-TorS-like"/>
    <property type="match status" value="1"/>
</dbReference>
<feature type="transmembrane region" description="Helical" evidence="7">
    <location>
        <begin position="179"/>
        <end position="202"/>
    </location>
</feature>
<dbReference type="SUPFAM" id="SSF55874">
    <property type="entry name" value="ATPase domain of HSP90 chaperone/DNA topoisomerase II/histidine kinase"/>
    <property type="match status" value="1"/>
</dbReference>
<dbReference type="Pfam" id="PF02518">
    <property type="entry name" value="HATPase_c"/>
    <property type="match status" value="1"/>
</dbReference>
<dbReference type="Gene3D" id="3.40.50.2300">
    <property type="match status" value="1"/>
</dbReference>
<dbReference type="SUPFAM" id="SSF55785">
    <property type="entry name" value="PYP-like sensor domain (PAS domain)"/>
    <property type="match status" value="1"/>
</dbReference>
<evidence type="ECO:0000259" key="9">
    <source>
        <dbReference type="PROSITE" id="PS50110"/>
    </source>
</evidence>
<dbReference type="GO" id="GO:0005524">
    <property type="term" value="F:ATP binding"/>
    <property type="evidence" value="ECO:0007669"/>
    <property type="project" value="UniProtKB-KW"/>
</dbReference>
<dbReference type="PANTHER" id="PTHR43047:SF64">
    <property type="entry name" value="HISTIDINE KINASE CONTAINING CHEY-HOMOLOGOUS RECEIVER DOMAIN AND PAS DOMAIN-RELATED"/>
    <property type="match status" value="1"/>
</dbReference>
<feature type="transmembrane region" description="Helical" evidence="7">
    <location>
        <begin position="57"/>
        <end position="77"/>
    </location>
</feature>
<dbReference type="InterPro" id="IPR036097">
    <property type="entry name" value="HisK_dim/P_sf"/>
</dbReference>
<keyword evidence="5" id="KW-0418">Kinase</keyword>
<keyword evidence="13" id="KW-1185">Reference proteome</keyword>
<keyword evidence="12" id="KW-0067">ATP-binding</keyword>
<dbReference type="Gene3D" id="3.30.450.20">
    <property type="entry name" value="PAS domain"/>
    <property type="match status" value="1"/>
</dbReference>
<gene>
    <name evidence="12" type="ORF">ACFQ4E_13965</name>
</gene>
<evidence type="ECO:0000256" key="2">
    <source>
        <dbReference type="ARBA" id="ARBA00012438"/>
    </source>
</evidence>
<proteinExistence type="predicted"/>
<dbReference type="InterPro" id="IPR003594">
    <property type="entry name" value="HATPase_dom"/>
</dbReference>
<dbReference type="SMART" id="SM00387">
    <property type="entry name" value="HATPase_c"/>
    <property type="match status" value="1"/>
</dbReference>
<dbReference type="SUPFAM" id="SSF52172">
    <property type="entry name" value="CheY-like"/>
    <property type="match status" value="1"/>
</dbReference>
<feature type="transmembrane region" description="Helical" evidence="7">
    <location>
        <begin position="98"/>
        <end position="119"/>
    </location>
</feature>
<accession>A0ABW3ZKC9</accession>
<dbReference type="SMART" id="SM00091">
    <property type="entry name" value="PAS"/>
    <property type="match status" value="1"/>
</dbReference>
<feature type="domain" description="PAC" evidence="11">
    <location>
        <begin position="307"/>
        <end position="361"/>
    </location>
</feature>